<evidence type="ECO:0000313" key="7">
    <source>
        <dbReference type="EMBL" id="KIP01823.1"/>
    </source>
</evidence>
<evidence type="ECO:0000256" key="2">
    <source>
        <dbReference type="ARBA" id="ARBA00022692"/>
    </source>
</evidence>
<proteinExistence type="inferred from homology"/>
<dbReference type="GO" id="GO:0032259">
    <property type="term" value="P:methylation"/>
    <property type="evidence" value="ECO:0007669"/>
    <property type="project" value="UniProtKB-KW"/>
</dbReference>
<dbReference type="STRING" id="745531.A0A0C3PAJ7"/>
<evidence type="ECO:0000256" key="5">
    <source>
        <dbReference type="RuleBase" id="RU362022"/>
    </source>
</evidence>
<evidence type="ECO:0000256" key="1">
    <source>
        <dbReference type="ARBA" id="ARBA00004141"/>
    </source>
</evidence>
<keyword evidence="8" id="KW-1185">Reference proteome</keyword>
<dbReference type="GO" id="GO:0005789">
    <property type="term" value="C:endoplasmic reticulum membrane"/>
    <property type="evidence" value="ECO:0007669"/>
    <property type="project" value="UniProtKB-SubCell"/>
</dbReference>
<protein>
    <recommendedName>
        <fullName evidence="5">Protein-S-isoprenylcysteine O-methyltransferase</fullName>
        <ecNumber evidence="5">2.1.1.100</ecNumber>
    </recommendedName>
</protein>
<accession>A0A0C3PAJ7</accession>
<evidence type="ECO:0000313" key="8">
    <source>
        <dbReference type="Proteomes" id="UP000053257"/>
    </source>
</evidence>
<dbReference type="PANTHER" id="PTHR12714:SF9">
    <property type="entry name" value="PROTEIN-S-ISOPRENYLCYSTEINE O-METHYLTRANSFERASE"/>
    <property type="match status" value="1"/>
</dbReference>
<sequence>MLWLPIPQDLSSTLLKIPLILSCTTLTVLAQTPPPTPQPTQEESAKYGKKADMMGSNWNLKISGHLYKSIYWANVIGESAVVFAESFPSGLASNFLPLLVHNSAYHTGDVRITPAWLAGCALMGLGGGLRLLCYRTLGKFFTWTLAVRKDHALITEGPYSVVRHPSYVGSLMLGIGAVLCHVSPGSWYRECIGWETVAGKAFTTVWVGWSLLVPALLMARAKREDEVLRKEFGAKWEAYAQRTPYRLFPFIY</sequence>
<dbReference type="EC" id="2.1.1.100" evidence="5"/>
<keyword evidence="5" id="KW-0489">Methyltransferase</keyword>
<comment type="subcellular location">
    <subcellularLocation>
        <location evidence="5">Endoplasmic reticulum membrane</location>
        <topology evidence="5">Multi-pass membrane protein</topology>
    </subcellularLocation>
    <subcellularLocation>
        <location evidence="1">Membrane</location>
        <topology evidence="1">Multi-pass membrane protein</topology>
    </subcellularLocation>
</comment>
<dbReference type="Pfam" id="PF04140">
    <property type="entry name" value="ICMT"/>
    <property type="match status" value="1"/>
</dbReference>
<keyword evidence="3" id="KW-1133">Transmembrane helix</keyword>
<keyword evidence="5" id="KW-0949">S-adenosyl-L-methionine</keyword>
<dbReference type="Proteomes" id="UP000053257">
    <property type="component" value="Unassembled WGS sequence"/>
</dbReference>
<keyword evidence="4" id="KW-0472">Membrane</keyword>
<dbReference type="InterPro" id="IPR007269">
    <property type="entry name" value="ICMT_MeTrfase"/>
</dbReference>
<evidence type="ECO:0000256" key="6">
    <source>
        <dbReference type="SAM" id="SignalP"/>
    </source>
</evidence>
<dbReference type="PANTHER" id="PTHR12714">
    <property type="entry name" value="PROTEIN-S ISOPRENYLCYSTEINE O-METHYLTRANSFERASE"/>
    <property type="match status" value="1"/>
</dbReference>
<evidence type="ECO:0000256" key="4">
    <source>
        <dbReference type="ARBA" id="ARBA00023136"/>
    </source>
</evidence>
<gene>
    <name evidence="7" type="ORF">PHLGIDRAFT_123010</name>
</gene>
<name>A0A0C3PAJ7_PHLG1</name>
<comment type="similarity">
    <text evidence="5">Belongs to the class VI-like SAM-binding methyltransferase superfamily. Isoprenylcysteine carboxyl methyltransferase family.</text>
</comment>
<keyword evidence="5" id="KW-0808">Transferase</keyword>
<dbReference type="HOGENOM" id="CLU_065200_6_0_1"/>
<reference evidence="7 8" key="1">
    <citation type="journal article" date="2014" name="PLoS Genet.">
        <title>Analysis of the Phlebiopsis gigantea genome, transcriptome and secretome provides insight into its pioneer colonization strategies of wood.</title>
        <authorList>
            <person name="Hori C."/>
            <person name="Ishida T."/>
            <person name="Igarashi K."/>
            <person name="Samejima M."/>
            <person name="Suzuki H."/>
            <person name="Master E."/>
            <person name="Ferreira P."/>
            <person name="Ruiz-Duenas F.J."/>
            <person name="Held B."/>
            <person name="Canessa P."/>
            <person name="Larrondo L.F."/>
            <person name="Schmoll M."/>
            <person name="Druzhinina I.S."/>
            <person name="Kubicek C.P."/>
            <person name="Gaskell J.A."/>
            <person name="Kersten P."/>
            <person name="St John F."/>
            <person name="Glasner J."/>
            <person name="Sabat G."/>
            <person name="Splinter BonDurant S."/>
            <person name="Syed K."/>
            <person name="Yadav J."/>
            <person name="Mgbeahuruike A.C."/>
            <person name="Kovalchuk A."/>
            <person name="Asiegbu F.O."/>
            <person name="Lackner G."/>
            <person name="Hoffmeister D."/>
            <person name="Rencoret J."/>
            <person name="Gutierrez A."/>
            <person name="Sun H."/>
            <person name="Lindquist E."/>
            <person name="Barry K."/>
            <person name="Riley R."/>
            <person name="Grigoriev I.V."/>
            <person name="Henrissat B."/>
            <person name="Kues U."/>
            <person name="Berka R.M."/>
            <person name="Martinez A.T."/>
            <person name="Covert S.F."/>
            <person name="Blanchette R.A."/>
            <person name="Cullen D."/>
        </authorList>
    </citation>
    <scope>NUCLEOTIDE SEQUENCE [LARGE SCALE GENOMIC DNA]</scope>
    <source>
        <strain evidence="7 8">11061_1 CR5-6</strain>
    </source>
</reference>
<keyword evidence="2" id="KW-0812">Transmembrane</keyword>
<feature type="chain" id="PRO_5002180415" description="Protein-S-isoprenylcysteine O-methyltransferase" evidence="6">
    <location>
        <begin position="31"/>
        <end position="252"/>
    </location>
</feature>
<dbReference type="OrthoDB" id="422086at2759"/>
<dbReference type="EMBL" id="KN840732">
    <property type="protein sequence ID" value="KIP01823.1"/>
    <property type="molecule type" value="Genomic_DNA"/>
</dbReference>
<dbReference type="AlphaFoldDB" id="A0A0C3PAJ7"/>
<dbReference type="GO" id="GO:0004671">
    <property type="term" value="F:protein C-terminal S-isoprenylcysteine carboxyl O-methyltransferase activity"/>
    <property type="evidence" value="ECO:0007669"/>
    <property type="project" value="UniProtKB-EC"/>
</dbReference>
<comment type="catalytic activity">
    <reaction evidence="5">
        <text>[protein]-C-terminal S-[(2E,6E)-farnesyl]-L-cysteine + S-adenosyl-L-methionine = [protein]-C-terminal S-[(2E,6E)-farnesyl]-L-cysteine methyl ester + S-adenosyl-L-homocysteine</text>
        <dbReference type="Rhea" id="RHEA:21672"/>
        <dbReference type="Rhea" id="RHEA-COMP:12125"/>
        <dbReference type="Rhea" id="RHEA-COMP:12126"/>
        <dbReference type="ChEBI" id="CHEBI:57856"/>
        <dbReference type="ChEBI" id="CHEBI:59789"/>
        <dbReference type="ChEBI" id="CHEBI:90510"/>
        <dbReference type="ChEBI" id="CHEBI:90511"/>
        <dbReference type="EC" id="2.1.1.100"/>
    </reaction>
</comment>
<keyword evidence="5" id="KW-0256">Endoplasmic reticulum</keyword>
<keyword evidence="6" id="KW-0732">Signal</keyword>
<organism evidence="7 8">
    <name type="scientific">Phlebiopsis gigantea (strain 11061_1 CR5-6)</name>
    <name type="common">White-rot fungus</name>
    <name type="synonym">Peniophora gigantea</name>
    <dbReference type="NCBI Taxonomy" id="745531"/>
    <lineage>
        <taxon>Eukaryota</taxon>
        <taxon>Fungi</taxon>
        <taxon>Dikarya</taxon>
        <taxon>Basidiomycota</taxon>
        <taxon>Agaricomycotina</taxon>
        <taxon>Agaricomycetes</taxon>
        <taxon>Polyporales</taxon>
        <taxon>Phanerochaetaceae</taxon>
        <taxon>Phlebiopsis</taxon>
    </lineage>
</organism>
<evidence type="ECO:0000256" key="3">
    <source>
        <dbReference type="ARBA" id="ARBA00022989"/>
    </source>
</evidence>
<dbReference type="Gene3D" id="1.20.120.1630">
    <property type="match status" value="1"/>
</dbReference>
<feature type="signal peptide" evidence="6">
    <location>
        <begin position="1"/>
        <end position="30"/>
    </location>
</feature>